<evidence type="ECO:0008006" key="17">
    <source>
        <dbReference type="Google" id="ProtNLM"/>
    </source>
</evidence>
<evidence type="ECO:0000256" key="1">
    <source>
        <dbReference type="ARBA" id="ARBA00001971"/>
    </source>
</evidence>
<evidence type="ECO:0000256" key="6">
    <source>
        <dbReference type="ARBA" id="ARBA00022692"/>
    </source>
</evidence>
<dbReference type="PANTHER" id="PTHR46300:SF7">
    <property type="entry name" value="P450, PUTATIVE (EUROFUNG)-RELATED"/>
    <property type="match status" value="1"/>
</dbReference>
<feature type="binding site" description="axial binding residue" evidence="13">
    <location>
        <position position="455"/>
    </location>
    <ligand>
        <name>heme</name>
        <dbReference type="ChEBI" id="CHEBI:30413"/>
    </ligand>
    <ligandPart>
        <name>Fe</name>
        <dbReference type="ChEBI" id="CHEBI:18248"/>
    </ligandPart>
</feature>
<evidence type="ECO:0000256" key="12">
    <source>
        <dbReference type="ARBA" id="ARBA00023136"/>
    </source>
</evidence>
<dbReference type="InterPro" id="IPR001128">
    <property type="entry name" value="Cyt_P450"/>
</dbReference>
<dbReference type="AlphaFoldDB" id="A0A0C3S6J5"/>
<evidence type="ECO:0000256" key="11">
    <source>
        <dbReference type="ARBA" id="ARBA00023033"/>
    </source>
</evidence>
<dbReference type="InterPro" id="IPR036396">
    <property type="entry name" value="Cyt_P450_sf"/>
</dbReference>
<evidence type="ECO:0000256" key="2">
    <source>
        <dbReference type="ARBA" id="ARBA00004167"/>
    </source>
</evidence>
<dbReference type="PRINTS" id="PR00463">
    <property type="entry name" value="EP450I"/>
</dbReference>
<evidence type="ECO:0000256" key="5">
    <source>
        <dbReference type="ARBA" id="ARBA00022617"/>
    </source>
</evidence>
<dbReference type="InterPro" id="IPR050364">
    <property type="entry name" value="Cytochrome_P450_fung"/>
</dbReference>
<gene>
    <name evidence="15" type="ORF">PHLGIDRAFT_417907</name>
</gene>
<keyword evidence="11 14" id="KW-0503">Monooxygenase</keyword>
<evidence type="ECO:0000256" key="13">
    <source>
        <dbReference type="PIRSR" id="PIRSR602401-1"/>
    </source>
</evidence>
<sequence>MVVALYSNLDVIVLVSAGYLLYHVYCRYFTTRTRGIAPGPPALPFVGNAYQIPHDRQWLKFDQWIKQYGDVVYITVMAQPTVILGSAQAASDLLDARGHIYSNRPKAVMAGELVGWDLGLGYAPGPHSPRFKEFRRMFQQFMGPRSSHDPRLLSAQEQNAARLLCRLLDTPDNFFTHVRQSTGALILYLSYGYEVSEGSKKDRFVDIAEESMRGFSRASEPGAYLVDTIPWLRYIPDWIPGLRWKKDLREMRTSREDLYDVPFEYVMGEMKKGTARHSFVSSYLEEKGGPGPTSADQELIKAAAASLYSGGADTTPSSLASFILAMTLHPEIQERAQQELDYVLGHAWQRLPSFADRPNLPYIEAIVLEILRWNPAVPLGLAHRLAEDDNYKGYHFTKGTIFWANIWTMLHDENTFPEPQRFMPERFMNEDGSLRKLARHEDPAMIGFGFGRRICPGMYFAHNSIFIAVAQMLYVLDIKKARDESGNEIVPEVEYDGFISSHPRPFPCSIKPRSSAAADLASQSAQTH</sequence>
<dbReference type="Proteomes" id="UP000053257">
    <property type="component" value="Unassembled WGS sequence"/>
</dbReference>
<evidence type="ECO:0000256" key="9">
    <source>
        <dbReference type="ARBA" id="ARBA00023002"/>
    </source>
</evidence>
<comment type="subcellular location">
    <subcellularLocation>
        <location evidence="2">Membrane</location>
        <topology evidence="2">Single-pass membrane protein</topology>
    </subcellularLocation>
</comment>
<dbReference type="STRING" id="745531.A0A0C3S6J5"/>
<dbReference type="Gene3D" id="1.10.630.10">
    <property type="entry name" value="Cytochrome P450"/>
    <property type="match status" value="1"/>
</dbReference>
<evidence type="ECO:0000256" key="10">
    <source>
        <dbReference type="ARBA" id="ARBA00023004"/>
    </source>
</evidence>
<keyword evidence="7 13" id="KW-0479">Metal-binding</keyword>
<accession>A0A0C3S6J5</accession>
<dbReference type="Pfam" id="PF00067">
    <property type="entry name" value="p450"/>
    <property type="match status" value="1"/>
</dbReference>
<dbReference type="CDD" id="cd11065">
    <property type="entry name" value="CYP64-like"/>
    <property type="match status" value="1"/>
</dbReference>
<proteinExistence type="inferred from homology"/>
<dbReference type="PANTHER" id="PTHR46300">
    <property type="entry name" value="P450, PUTATIVE (EUROFUNG)-RELATED-RELATED"/>
    <property type="match status" value="1"/>
</dbReference>
<dbReference type="HOGENOM" id="CLU_001570_2_3_1"/>
<dbReference type="GO" id="GO:0005506">
    <property type="term" value="F:iron ion binding"/>
    <property type="evidence" value="ECO:0007669"/>
    <property type="project" value="InterPro"/>
</dbReference>
<dbReference type="PRINTS" id="PR00385">
    <property type="entry name" value="P450"/>
</dbReference>
<protein>
    <recommendedName>
        <fullName evidence="17">Cytochrome P450</fullName>
    </recommendedName>
</protein>
<keyword evidence="5 13" id="KW-0349">Heme</keyword>
<comment type="cofactor">
    <cofactor evidence="1 13">
        <name>heme</name>
        <dbReference type="ChEBI" id="CHEBI:30413"/>
    </cofactor>
</comment>
<dbReference type="GO" id="GO:0016705">
    <property type="term" value="F:oxidoreductase activity, acting on paired donors, with incorporation or reduction of molecular oxygen"/>
    <property type="evidence" value="ECO:0007669"/>
    <property type="project" value="InterPro"/>
</dbReference>
<dbReference type="PROSITE" id="PS00086">
    <property type="entry name" value="CYTOCHROME_P450"/>
    <property type="match status" value="1"/>
</dbReference>
<keyword evidence="16" id="KW-1185">Reference proteome</keyword>
<reference evidence="15 16" key="1">
    <citation type="journal article" date="2014" name="PLoS Genet.">
        <title>Analysis of the Phlebiopsis gigantea genome, transcriptome and secretome provides insight into its pioneer colonization strategies of wood.</title>
        <authorList>
            <person name="Hori C."/>
            <person name="Ishida T."/>
            <person name="Igarashi K."/>
            <person name="Samejima M."/>
            <person name="Suzuki H."/>
            <person name="Master E."/>
            <person name="Ferreira P."/>
            <person name="Ruiz-Duenas F.J."/>
            <person name="Held B."/>
            <person name="Canessa P."/>
            <person name="Larrondo L.F."/>
            <person name="Schmoll M."/>
            <person name="Druzhinina I.S."/>
            <person name="Kubicek C.P."/>
            <person name="Gaskell J.A."/>
            <person name="Kersten P."/>
            <person name="St John F."/>
            <person name="Glasner J."/>
            <person name="Sabat G."/>
            <person name="Splinter BonDurant S."/>
            <person name="Syed K."/>
            <person name="Yadav J."/>
            <person name="Mgbeahuruike A.C."/>
            <person name="Kovalchuk A."/>
            <person name="Asiegbu F.O."/>
            <person name="Lackner G."/>
            <person name="Hoffmeister D."/>
            <person name="Rencoret J."/>
            <person name="Gutierrez A."/>
            <person name="Sun H."/>
            <person name="Lindquist E."/>
            <person name="Barry K."/>
            <person name="Riley R."/>
            <person name="Grigoriev I.V."/>
            <person name="Henrissat B."/>
            <person name="Kues U."/>
            <person name="Berka R.M."/>
            <person name="Martinez A.T."/>
            <person name="Covert S.F."/>
            <person name="Blanchette R.A."/>
            <person name="Cullen D."/>
        </authorList>
    </citation>
    <scope>NUCLEOTIDE SEQUENCE [LARGE SCALE GENOMIC DNA]</scope>
    <source>
        <strain evidence="15 16">11061_1 CR5-6</strain>
    </source>
</reference>
<comment type="pathway">
    <text evidence="3">Secondary metabolite biosynthesis.</text>
</comment>
<keyword evidence="6" id="KW-0812">Transmembrane</keyword>
<dbReference type="GO" id="GO:0004497">
    <property type="term" value="F:monooxygenase activity"/>
    <property type="evidence" value="ECO:0007669"/>
    <property type="project" value="UniProtKB-KW"/>
</dbReference>
<keyword evidence="8" id="KW-1133">Transmembrane helix</keyword>
<organism evidence="15 16">
    <name type="scientific">Phlebiopsis gigantea (strain 11061_1 CR5-6)</name>
    <name type="common">White-rot fungus</name>
    <name type="synonym">Peniophora gigantea</name>
    <dbReference type="NCBI Taxonomy" id="745531"/>
    <lineage>
        <taxon>Eukaryota</taxon>
        <taxon>Fungi</taxon>
        <taxon>Dikarya</taxon>
        <taxon>Basidiomycota</taxon>
        <taxon>Agaricomycotina</taxon>
        <taxon>Agaricomycetes</taxon>
        <taxon>Polyporales</taxon>
        <taxon>Phanerochaetaceae</taxon>
        <taxon>Phlebiopsis</taxon>
    </lineage>
</organism>
<dbReference type="SUPFAM" id="SSF48264">
    <property type="entry name" value="Cytochrome P450"/>
    <property type="match status" value="1"/>
</dbReference>
<dbReference type="GO" id="GO:0016020">
    <property type="term" value="C:membrane"/>
    <property type="evidence" value="ECO:0007669"/>
    <property type="project" value="UniProtKB-SubCell"/>
</dbReference>
<evidence type="ECO:0000256" key="14">
    <source>
        <dbReference type="RuleBase" id="RU000461"/>
    </source>
</evidence>
<evidence type="ECO:0000256" key="7">
    <source>
        <dbReference type="ARBA" id="ARBA00022723"/>
    </source>
</evidence>
<keyword evidence="10 13" id="KW-0408">Iron</keyword>
<keyword evidence="12" id="KW-0472">Membrane</keyword>
<evidence type="ECO:0000256" key="4">
    <source>
        <dbReference type="ARBA" id="ARBA00010617"/>
    </source>
</evidence>
<dbReference type="EMBL" id="KN840443">
    <property type="protein sequence ID" value="KIP11866.1"/>
    <property type="molecule type" value="Genomic_DNA"/>
</dbReference>
<evidence type="ECO:0000313" key="15">
    <source>
        <dbReference type="EMBL" id="KIP11866.1"/>
    </source>
</evidence>
<evidence type="ECO:0000256" key="3">
    <source>
        <dbReference type="ARBA" id="ARBA00005179"/>
    </source>
</evidence>
<dbReference type="GO" id="GO:0020037">
    <property type="term" value="F:heme binding"/>
    <property type="evidence" value="ECO:0007669"/>
    <property type="project" value="InterPro"/>
</dbReference>
<evidence type="ECO:0000313" key="16">
    <source>
        <dbReference type="Proteomes" id="UP000053257"/>
    </source>
</evidence>
<dbReference type="OrthoDB" id="2789670at2759"/>
<keyword evidence="9 14" id="KW-0560">Oxidoreductase</keyword>
<comment type="similarity">
    <text evidence="4 14">Belongs to the cytochrome P450 family.</text>
</comment>
<name>A0A0C3S6J5_PHLG1</name>
<dbReference type="InterPro" id="IPR002401">
    <property type="entry name" value="Cyt_P450_E_grp-I"/>
</dbReference>
<evidence type="ECO:0000256" key="8">
    <source>
        <dbReference type="ARBA" id="ARBA00022989"/>
    </source>
</evidence>
<dbReference type="InterPro" id="IPR017972">
    <property type="entry name" value="Cyt_P450_CS"/>
</dbReference>